<evidence type="ECO:0000313" key="2">
    <source>
        <dbReference type="EMBL" id="CUQ82515.1"/>
    </source>
</evidence>
<dbReference type="SMART" id="SM00529">
    <property type="entry name" value="HTH_DTXR"/>
    <property type="match status" value="1"/>
</dbReference>
<feature type="domain" description="Iron dependent repressor metal binding and dimerisation" evidence="1">
    <location>
        <begin position="99"/>
        <end position="155"/>
    </location>
</feature>
<dbReference type="SUPFAM" id="SSF47979">
    <property type="entry name" value="Iron-dependent repressor protein, dimerization domain"/>
    <property type="match status" value="1"/>
</dbReference>
<dbReference type="GO" id="GO:0046914">
    <property type="term" value="F:transition metal ion binding"/>
    <property type="evidence" value="ECO:0007669"/>
    <property type="project" value="InterPro"/>
</dbReference>
<reference evidence="2 3" key="1">
    <citation type="submission" date="2015-09" db="EMBL/GenBank/DDBJ databases">
        <authorList>
            <consortium name="Pathogen Informatics"/>
        </authorList>
    </citation>
    <scope>NUCLEOTIDE SEQUENCE [LARGE SCALE GENOMIC DNA]</scope>
    <source>
        <strain evidence="2 3">2789STDY5834889</strain>
    </source>
</reference>
<accession>A0A173U482</accession>
<gene>
    <name evidence="2" type="ORF">ERS852502_00531</name>
</gene>
<dbReference type="InterPro" id="IPR036421">
    <property type="entry name" value="Fe_dep_repressor_sf"/>
</dbReference>
<dbReference type="InterPro" id="IPR050536">
    <property type="entry name" value="DtxR_MntR_Metal-Reg"/>
</dbReference>
<dbReference type="PANTHER" id="PTHR33238">
    <property type="entry name" value="IRON (METAL) DEPENDENT REPRESSOR, DTXR FAMILY"/>
    <property type="match status" value="1"/>
</dbReference>
<dbReference type="InterPro" id="IPR001367">
    <property type="entry name" value="Fe_dep_repressor"/>
</dbReference>
<sequence length="295" mass="34988">MCDRGGRKLINLSSFLSGQGEIKMDTSTEKHNFPHSKLEKEEDILEQLCIWKTQNISLDLERICQHFRMEKRDIVVCLKRMQKEGYLEKLIAGQEIQLTDYGLSVGNDCIYRHNSISQMLQFIGVNEKTADQDACRIEHIVTDESTRAICQFINYENMYYERRIRNSELTDRYEKGNYIFSMQMYSLEQRCPRKLKKEYHCYSRNVILEITKKGYFKLQKVSSLGNKRLWYKNYDKQWVLAEQGAQGEQIPSRVFEFIIKPNDRVIEGKLLIAFMPENQTEPEVWDCGQLEVEIW</sequence>
<dbReference type="GO" id="GO:0003700">
    <property type="term" value="F:DNA-binding transcription factor activity"/>
    <property type="evidence" value="ECO:0007669"/>
    <property type="project" value="InterPro"/>
</dbReference>
<name>A0A173U482_9FIRM</name>
<organism evidence="2 3">
    <name type="scientific">[Ruminococcus] torques</name>
    <dbReference type="NCBI Taxonomy" id="33039"/>
    <lineage>
        <taxon>Bacteria</taxon>
        <taxon>Bacillati</taxon>
        <taxon>Bacillota</taxon>
        <taxon>Clostridia</taxon>
        <taxon>Lachnospirales</taxon>
        <taxon>Lachnospiraceae</taxon>
        <taxon>Mediterraneibacter</taxon>
    </lineage>
</organism>
<dbReference type="Proteomes" id="UP000078383">
    <property type="component" value="Unassembled WGS sequence"/>
</dbReference>
<dbReference type="InterPro" id="IPR036388">
    <property type="entry name" value="WH-like_DNA-bd_sf"/>
</dbReference>
<evidence type="ECO:0000313" key="3">
    <source>
        <dbReference type="Proteomes" id="UP000078383"/>
    </source>
</evidence>
<dbReference type="Pfam" id="PF02742">
    <property type="entry name" value="Fe_dep_repr_C"/>
    <property type="match status" value="1"/>
</dbReference>
<proteinExistence type="predicted"/>
<dbReference type="AlphaFoldDB" id="A0A173U482"/>
<protein>
    <submittedName>
        <fullName evidence="2">Manganese transport regulator MntR</fullName>
    </submittedName>
</protein>
<dbReference type="GO" id="GO:0046983">
    <property type="term" value="F:protein dimerization activity"/>
    <property type="evidence" value="ECO:0007669"/>
    <property type="project" value="InterPro"/>
</dbReference>
<dbReference type="PANTHER" id="PTHR33238:SF7">
    <property type="entry name" value="IRON-DEPENDENT TRANSCRIPTIONAL REGULATOR"/>
    <property type="match status" value="1"/>
</dbReference>
<dbReference type="EMBL" id="CZBX01000002">
    <property type="protein sequence ID" value="CUQ82515.1"/>
    <property type="molecule type" value="Genomic_DNA"/>
</dbReference>
<dbReference type="InterPro" id="IPR022689">
    <property type="entry name" value="Iron_dep_repressor"/>
</dbReference>
<evidence type="ECO:0000259" key="1">
    <source>
        <dbReference type="Pfam" id="PF02742"/>
    </source>
</evidence>
<dbReference type="Gene3D" id="1.10.10.10">
    <property type="entry name" value="Winged helix-like DNA-binding domain superfamily/Winged helix DNA-binding domain"/>
    <property type="match status" value="1"/>
</dbReference>